<keyword evidence="2" id="KW-1185">Reference proteome</keyword>
<dbReference type="EMBL" id="PDCK01000042">
    <property type="protein sequence ID" value="PRQ39092.1"/>
    <property type="molecule type" value="Genomic_DNA"/>
</dbReference>
<gene>
    <name evidence="1" type="ORF">RchiOBHm_Chr4g0421261</name>
</gene>
<organism evidence="1 2">
    <name type="scientific">Rosa chinensis</name>
    <name type="common">China rose</name>
    <dbReference type="NCBI Taxonomy" id="74649"/>
    <lineage>
        <taxon>Eukaryota</taxon>
        <taxon>Viridiplantae</taxon>
        <taxon>Streptophyta</taxon>
        <taxon>Embryophyta</taxon>
        <taxon>Tracheophyta</taxon>
        <taxon>Spermatophyta</taxon>
        <taxon>Magnoliopsida</taxon>
        <taxon>eudicotyledons</taxon>
        <taxon>Gunneridae</taxon>
        <taxon>Pentapetalae</taxon>
        <taxon>rosids</taxon>
        <taxon>fabids</taxon>
        <taxon>Rosales</taxon>
        <taxon>Rosaceae</taxon>
        <taxon>Rosoideae</taxon>
        <taxon>Rosoideae incertae sedis</taxon>
        <taxon>Rosa</taxon>
    </lineage>
</organism>
<sequence>MHTNLLSQGNWQSHNKGKAWGLKDQSVNENLFCTYAKGVKLFVCFGLYIYICYPPPSY</sequence>
<dbReference type="AlphaFoldDB" id="A0A2P6QY23"/>
<protein>
    <submittedName>
        <fullName evidence="1">Uncharacterized protein</fullName>
    </submittedName>
</protein>
<evidence type="ECO:0000313" key="2">
    <source>
        <dbReference type="Proteomes" id="UP000238479"/>
    </source>
</evidence>
<reference evidence="1 2" key="1">
    <citation type="journal article" date="2018" name="Nat. Genet.">
        <title>The Rosa genome provides new insights in the design of modern roses.</title>
        <authorList>
            <person name="Bendahmane M."/>
        </authorList>
    </citation>
    <scope>NUCLEOTIDE SEQUENCE [LARGE SCALE GENOMIC DNA]</scope>
    <source>
        <strain evidence="2">cv. Old Blush</strain>
    </source>
</reference>
<dbReference type="Proteomes" id="UP000238479">
    <property type="component" value="Chromosome 4"/>
</dbReference>
<proteinExistence type="predicted"/>
<accession>A0A2P6QY23</accession>
<dbReference type="Gramene" id="PRQ39092">
    <property type="protein sequence ID" value="PRQ39092"/>
    <property type="gene ID" value="RchiOBHm_Chr4g0421261"/>
</dbReference>
<evidence type="ECO:0000313" key="1">
    <source>
        <dbReference type="EMBL" id="PRQ39092.1"/>
    </source>
</evidence>
<name>A0A2P6QY23_ROSCH</name>
<comment type="caution">
    <text evidence="1">The sequence shown here is derived from an EMBL/GenBank/DDBJ whole genome shotgun (WGS) entry which is preliminary data.</text>
</comment>